<dbReference type="InterPro" id="IPR006222">
    <property type="entry name" value="GCVT_N"/>
</dbReference>
<dbReference type="EMBL" id="BARS01045487">
    <property type="protein sequence ID" value="GAG33298.1"/>
    <property type="molecule type" value="Genomic_DNA"/>
</dbReference>
<accession>X0X9E5</accession>
<dbReference type="Pfam" id="PF01571">
    <property type="entry name" value="GCV_T"/>
    <property type="match status" value="1"/>
</dbReference>
<dbReference type="InterPro" id="IPR028896">
    <property type="entry name" value="GcvT/YgfZ/DmdA"/>
</dbReference>
<dbReference type="PANTHER" id="PTHR43757">
    <property type="entry name" value="AMINOMETHYLTRANSFERASE"/>
    <property type="match status" value="1"/>
</dbReference>
<dbReference type="InterPro" id="IPR027266">
    <property type="entry name" value="TrmE/GcvT-like"/>
</dbReference>
<protein>
    <recommendedName>
        <fullName evidence="1">GCVT N-terminal domain-containing protein</fullName>
    </recommendedName>
</protein>
<organism evidence="2">
    <name type="scientific">marine sediment metagenome</name>
    <dbReference type="NCBI Taxonomy" id="412755"/>
    <lineage>
        <taxon>unclassified sequences</taxon>
        <taxon>metagenomes</taxon>
        <taxon>ecological metagenomes</taxon>
    </lineage>
</organism>
<gene>
    <name evidence="2" type="ORF">S01H1_68586</name>
</gene>
<dbReference type="PANTHER" id="PTHR43757:SF2">
    <property type="entry name" value="AMINOMETHYLTRANSFERASE, MITOCHONDRIAL"/>
    <property type="match status" value="1"/>
</dbReference>
<dbReference type="SUPFAM" id="SSF103025">
    <property type="entry name" value="Folate-binding domain"/>
    <property type="match status" value="1"/>
</dbReference>
<dbReference type="PIRSF" id="PIRSF006487">
    <property type="entry name" value="GcvT"/>
    <property type="match status" value="1"/>
</dbReference>
<evidence type="ECO:0000313" key="2">
    <source>
        <dbReference type="EMBL" id="GAG33298.1"/>
    </source>
</evidence>
<reference evidence="2" key="1">
    <citation type="journal article" date="2014" name="Front. Microbiol.">
        <title>High frequency of phylogenetically diverse reductive dehalogenase-homologous genes in deep subseafloor sedimentary metagenomes.</title>
        <authorList>
            <person name="Kawai M."/>
            <person name="Futagami T."/>
            <person name="Toyoda A."/>
            <person name="Takaki Y."/>
            <person name="Nishi S."/>
            <person name="Hori S."/>
            <person name="Arai W."/>
            <person name="Tsubouchi T."/>
            <person name="Morono Y."/>
            <person name="Uchiyama I."/>
            <person name="Ito T."/>
            <person name="Fujiyama A."/>
            <person name="Inagaki F."/>
            <person name="Takami H."/>
        </authorList>
    </citation>
    <scope>NUCLEOTIDE SEQUENCE</scope>
    <source>
        <strain evidence="2">Expedition CK06-06</strain>
    </source>
</reference>
<feature type="domain" description="GCVT N-terminal" evidence="1">
    <location>
        <begin position="18"/>
        <end position="248"/>
    </location>
</feature>
<feature type="non-terminal residue" evidence="2">
    <location>
        <position position="1"/>
    </location>
</feature>
<dbReference type="Gene3D" id="3.30.1360.120">
    <property type="entry name" value="Probable tRNA modification gtpase trme, domain 1"/>
    <property type="match status" value="1"/>
</dbReference>
<proteinExistence type="predicted"/>
<name>X0X9E5_9ZZZZ</name>
<sequence length="248" mass="28414">PAFMWEEPTDLPVRRTALYEIHRQAGSKLTPIAGWEMPISYTSVQEEHLAVRQAAGLFDISHMGLFEFSGENVHLFVNTITTNDVSLLDVGQSQYSFLLNQDGYVVDDVWVFRLEENRYWMVVNAANNDKDWAWVNAVREGQVMIDPERPWSRALGTETVVVRDMHDPAQGSEMRVQLALQGPRSQDILLDLLDQDDPFCELMLEMKRNEIIQHQIAGYDLYLARTGNTGEPMAFEIFVHPDEATALW</sequence>
<feature type="non-terminal residue" evidence="2">
    <location>
        <position position="248"/>
    </location>
</feature>
<evidence type="ECO:0000259" key="1">
    <source>
        <dbReference type="Pfam" id="PF01571"/>
    </source>
</evidence>
<dbReference type="AlphaFoldDB" id="X0X9E5"/>
<comment type="caution">
    <text evidence="2">The sequence shown here is derived from an EMBL/GenBank/DDBJ whole genome shotgun (WGS) entry which is preliminary data.</text>
</comment>